<dbReference type="SUPFAM" id="SSF51126">
    <property type="entry name" value="Pectin lyase-like"/>
    <property type="match status" value="1"/>
</dbReference>
<dbReference type="AlphaFoldDB" id="A0A3B0YV14"/>
<organism evidence="1">
    <name type="scientific">hydrothermal vent metagenome</name>
    <dbReference type="NCBI Taxonomy" id="652676"/>
    <lineage>
        <taxon>unclassified sequences</taxon>
        <taxon>metagenomes</taxon>
        <taxon>ecological metagenomes</taxon>
    </lineage>
</organism>
<dbReference type="InterPro" id="IPR011050">
    <property type="entry name" value="Pectin_lyase_fold/virulence"/>
</dbReference>
<dbReference type="EMBL" id="UOFN01000110">
    <property type="protein sequence ID" value="VAW79317.1"/>
    <property type="molecule type" value="Genomic_DNA"/>
</dbReference>
<sequence>MSNKLFRFIAVFIVVVMPGYLWAYSDLPTSGTLPDVVHLRKDCANTNPDLKNCADNMSEMLNWVWSTKAPSVAAPVLINVGPGTFVEFNCNSSGNVTLRGSGRDNTKIISSGIKPSFIDSGSGDAAVNAKNCSNLVIEDLTIEGGRYGIRWMEGGNSVYSNVLVTGNSNAWWDFSFNLGASKPQSTHYWFSSVLRNAGGAPEGSNIATLFTYSADHWLYGCEISAISDSQTGSIVQRAIWVRNEVSAEVRLFGSVVRVGASPGTSVGSMGPGGPKLIGVRNDNVFHMHGGIISVDATNASNSSVSVKAISSQNGFSTHTPGVSFIVNPKGSGIASRISGEGIESPYQWPRGTNPPEIKSTLGSDLFVEIDCTSNGDCDSGTGTEPHLMIYSENCTATLPWFDSTRGKCRGEL</sequence>
<gene>
    <name evidence="1" type="ORF">MNBD_GAMMA15-1232</name>
</gene>
<proteinExistence type="predicted"/>
<evidence type="ECO:0000313" key="1">
    <source>
        <dbReference type="EMBL" id="VAW79317.1"/>
    </source>
</evidence>
<reference evidence="1" key="1">
    <citation type="submission" date="2018-06" db="EMBL/GenBank/DDBJ databases">
        <authorList>
            <person name="Zhirakovskaya E."/>
        </authorList>
    </citation>
    <scope>NUCLEOTIDE SEQUENCE</scope>
</reference>
<protein>
    <submittedName>
        <fullName evidence="1">Uncharacterized protein</fullName>
    </submittedName>
</protein>
<name>A0A3B0YV14_9ZZZZ</name>
<accession>A0A3B0YV14</accession>